<protein>
    <submittedName>
        <fullName evidence="1">Uncharacterized protein</fullName>
    </submittedName>
</protein>
<gene>
    <name evidence="1" type="ORF">F5891DRAFT_1187268</name>
</gene>
<evidence type="ECO:0000313" key="2">
    <source>
        <dbReference type="Proteomes" id="UP001195769"/>
    </source>
</evidence>
<dbReference type="EMBL" id="JABBWK010000020">
    <property type="protein sequence ID" value="KAG1901793.1"/>
    <property type="molecule type" value="Genomic_DNA"/>
</dbReference>
<dbReference type="RefSeq" id="XP_041227368.1">
    <property type="nucleotide sequence ID" value="XM_041366809.1"/>
</dbReference>
<sequence>MDPAMPPALPSGKSLDNPIAAMATEPELVSPAPDPTAQAGHGNVTGGIYETQPGALAVKCPACPHPGINLPEDWNKVDESMKFLYYLIIAMDANFRLKDRARSSTNADPGLHTGLAYFVPEKPYAEYILRNASQTDVGFEKDSLSMHMLTGHQPTRLALVQALGHWRMLNLSIRVGCERLVLAYVFVHAMNLFDLKELETFKRVKGICV</sequence>
<dbReference type="AlphaFoldDB" id="A0AAD4E8Q8"/>
<name>A0AAD4E8Q8_9AGAM</name>
<reference evidence="1" key="1">
    <citation type="journal article" date="2020" name="New Phytol.">
        <title>Comparative genomics reveals dynamic genome evolution in host specialist ectomycorrhizal fungi.</title>
        <authorList>
            <person name="Lofgren L.A."/>
            <person name="Nguyen N.H."/>
            <person name="Vilgalys R."/>
            <person name="Ruytinx J."/>
            <person name="Liao H.L."/>
            <person name="Branco S."/>
            <person name="Kuo A."/>
            <person name="LaButti K."/>
            <person name="Lipzen A."/>
            <person name="Andreopoulos W."/>
            <person name="Pangilinan J."/>
            <person name="Riley R."/>
            <person name="Hundley H."/>
            <person name="Na H."/>
            <person name="Barry K."/>
            <person name="Grigoriev I.V."/>
            <person name="Stajich J.E."/>
            <person name="Kennedy P.G."/>
        </authorList>
    </citation>
    <scope>NUCLEOTIDE SEQUENCE</scope>
    <source>
        <strain evidence="1">FC203</strain>
    </source>
</reference>
<dbReference type="Proteomes" id="UP001195769">
    <property type="component" value="Unassembled WGS sequence"/>
</dbReference>
<evidence type="ECO:0000313" key="1">
    <source>
        <dbReference type="EMBL" id="KAG1901793.1"/>
    </source>
</evidence>
<keyword evidence="2" id="KW-1185">Reference proteome</keyword>
<proteinExistence type="predicted"/>
<accession>A0AAD4E8Q8</accession>
<dbReference type="GeneID" id="64661107"/>
<organism evidence="1 2">
    <name type="scientific">Suillus fuscotomentosus</name>
    <dbReference type="NCBI Taxonomy" id="1912939"/>
    <lineage>
        <taxon>Eukaryota</taxon>
        <taxon>Fungi</taxon>
        <taxon>Dikarya</taxon>
        <taxon>Basidiomycota</taxon>
        <taxon>Agaricomycotina</taxon>
        <taxon>Agaricomycetes</taxon>
        <taxon>Agaricomycetidae</taxon>
        <taxon>Boletales</taxon>
        <taxon>Suillineae</taxon>
        <taxon>Suillaceae</taxon>
        <taxon>Suillus</taxon>
    </lineage>
</organism>
<comment type="caution">
    <text evidence="1">The sequence shown here is derived from an EMBL/GenBank/DDBJ whole genome shotgun (WGS) entry which is preliminary data.</text>
</comment>